<proteinExistence type="predicted"/>
<dbReference type="InterPro" id="IPR014018">
    <property type="entry name" value="SecA_motor_DEAD"/>
</dbReference>
<protein>
    <recommendedName>
        <fullName evidence="1">SecA family profile domain-containing protein</fullName>
    </recommendedName>
</protein>
<gene>
    <name evidence="2" type="ORF">PIB30_017429</name>
</gene>
<dbReference type="InterPro" id="IPR011130">
    <property type="entry name" value="SecA_preprotein_X-link_dom"/>
</dbReference>
<accession>A0ABU6X5W5</accession>
<dbReference type="Gene3D" id="3.90.1440.10">
    <property type="entry name" value="SecA, preprotein cross-linking domain"/>
    <property type="match status" value="1"/>
</dbReference>
<dbReference type="EMBL" id="JASCZI010211499">
    <property type="protein sequence ID" value="MED6193236.1"/>
    <property type="molecule type" value="Genomic_DNA"/>
</dbReference>
<evidence type="ECO:0000259" key="1">
    <source>
        <dbReference type="PROSITE" id="PS51196"/>
    </source>
</evidence>
<evidence type="ECO:0000313" key="2">
    <source>
        <dbReference type="EMBL" id="MED6193236.1"/>
    </source>
</evidence>
<evidence type="ECO:0000313" key="3">
    <source>
        <dbReference type="Proteomes" id="UP001341840"/>
    </source>
</evidence>
<dbReference type="Pfam" id="PF01043">
    <property type="entry name" value="SecA_PP_bind"/>
    <property type="match status" value="1"/>
</dbReference>
<feature type="domain" description="SecA family profile" evidence="1">
    <location>
        <begin position="1"/>
        <end position="86"/>
    </location>
</feature>
<dbReference type="InterPro" id="IPR036670">
    <property type="entry name" value="SecA_X-link_sf"/>
</dbReference>
<organism evidence="2 3">
    <name type="scientific">Stylosanthes scabra</name>
    <dbReference type="NCBI Taxonomy" id="79078"/>
    <lineage>
        <taxon>Eukaryota</taxon>
        <taxon>Viridiplantae</taxon>
        <taxon>Streptophyta</taxon>
        <taxon>Embryophyta</taxon>
        <taxon>Tracheophyta</taxon>
        <taxon>Spermatophyta</taxon>
        <taxon>Magnoliopsida</taxon>
        <taxon>eudicotyledons</taxon>
        <taxon>Gunneridae</taxon>
        <taxon>Pentapetalae</taxon>
        <taxon>rosids</taxon>
        <taxon>fabids</taxon>
        <taxon>Fabales</taxon>
        <taxon>Fabaceae</taxon>
        <taxon>Papilionoideae</taxon>
        <taxon>50 kb inversion clade</taxon>
        <taxon>dalbergioids sensu lato</taxon>
        <taxon>Dalbergieae</taxon>
        <taxon>Pterocarpus clade</taxon>
        <taxon>Stylosanthes</taxon>
    </lineage>
</organism>
<dbReference type="Proteomes" id="UP001341840">
    <property type="component" value="Unassembled WGS sequence"/>
</dbReference>
<keyword evidence="3" id="KW-1185">Reference proteome</keyword>
<comment type="caution">
    <text evidence="2">The sequence shown here is derived from an EMBL/GenBank/DDBJ whole genome shotgun (WGS) entry which is preliminary data.</text>
</comment>
<sequence length="86" mass="10596">MRTKLLQICDEHFKRGRILYRRDVEYIVRDEKALIIINELLIRRVEEKQRWFGGIHRAMEGSEGLKIETARGKWKQVFREIEYMFR</sequence>
<dbReference type="SUPFAM" id="SSF81767">
    <property type="entry name" value="Pre-protein crosslinking domain of SecA"/>
    <property type="match status" value="1"/>
</dbReference>
<name>A0ABU6X5W5_9FABA</name>
<reference evidence="2 3" key="1">
    <citation type="journal article" date="2023" name="Plants (Basel)">
        <title>Bridging the Gap: Combining Genomics and Transcriptomics Approaches to Understand Stylosanthes scabra, an Orphan Legume from the Brazilian Caatinga.</title>
        <authorList>
            <person name="Ferreira-Neto J.R.C."/>
            <person name="da Silva M.D."/>
            <person name="Binneck E."/>
            <person name="de Melo N.F."/>
            <person name="da Silva R.H."/>
            <person name="de Melo A.L.T.M."/>
            <person name="Pandolfi V."/>
            <person name="Bustamante F.O."/>
            <person name="Brasileiro-Vidal A.C."/>
            <person name="Benko-Iseppon A.M."/>
        </authorList>
    </citation>
    <scope>NUCLEOTIDE SEQUENCE [LARGE SCALE GENOMIC DNA]</scope>
    <source>
        <tissue evidence="2">Leaves</tissue>
    </source>
</reference>
<dbReference type="PROSITE" id="PS51196">
    <property type="entry name" value="SECA_MOTOR_DEAD"/>
    <property type="match status" value="1"/>
</dbReference>